<evidence type="ECO:0000313" key="1">
    <source>
        <dbReference type="EMBL" id="CAL1698328.1"/>
    </source>
</evidence>
<organism evidence="1 2">
    <name type="scientific">Somion occarium</name>
    <dbReference type="NCBI Taxonomy" id="3059160"/>
    <lineage>
        <taxon>Eukaryota</taxon>
        <taxon>Fungi</taxon>
        <taxon>Dikarya</taxon>
        <taxon>Basidiomycota</taxon>
        <taxon>Agaricomycotina</taxon>
        <taxon>Agaricomycetes</taxon>
        <taxon>Polyporales</taxon>
        <taxon>Cerrenaceae</taxon>
        <taxon>Somion</taxon>
    </lineage>
</organism>
<dbReference type="EMBL" id="OZ037953">
    <property type="protein sequence ID" value="CAL1698328.1"/>
    <property type="molecule type" value="Genomic_DNA"/>
</dbReference>
<keyword evidence="2" id="KW-1185">Reference proteome</keyword>
<evidence type="ECO:0000313" key="2">
    <source>
        <dbReference type="Proteomes" id="UP001497453"/>
    </source>
</evidence>
<proteinExistence type="predicted"/>
<sequence>MPSERMSRGLPKHSASVEVCIFCKTIIESSRVGIHREEHLLNKFPDPSDGYWKCPYEKCFYTTDSINPIGAHLRAHEKVNAQVCPHLIPDVDKPEKKVVCGFMASNFEKLRAHREEYHGFRSELHEASSSQRTSVKWVPLYYSCDRGYQQVERSKLARDKMMKERRFPRREVEWQGKILKENPCRYLTMWNIPDGFRFIPSIGPDEPDRRFPLRPATFPQLT</sequence>
<dbReference type="Proteomes" id="UP001497453">
    <property type="component" value="Chromosome 10"/>
</dbReference>
<gene>
    <name evidence="1" type="ORF">GFSPODELE1_LOCUS2107</name>
</gene>
<accession>A0ABP1CRL1</accession>
<protein>
    <recommendedName>
        <fullName evidence="3">C2H2-type domain-containing protein</fullName>
    </recommendedName>
</protein>
<name>A0ABP1CRL1_9APHY</name>
<evidence type="ECO:0008006" key="3">
    <source>
        <dbReference type="Google" id="ProtNLM"/>
    </source>
</evidence>
<reference evidence="2" key="1">
    <citation type="submission" date="2024-04" db="EMBL/GenBank/DDBJ databases">
        <authorList>
            <person name="Shaw F."/>
            <person name="Minotto A."/>
        </authorList>
    </citation>
    <scope>NUCLEOTIDE SEQUENCE [LARGE SCALE GENOMIC DNA]</scope>
</reference>